<sequence length="257" mass="27551">MLVVPLPAFSDNYIWLVHNGQDALVVDPGDAAPVLTALQAQQLTLQAIVLTHHHGDHTGGVAQLRQATGCRVLGPAREPLPEPVERVHAGPPLTLLGLSWQVLEVPGHTAGHIAWYCPDLGSDGAVFCGDTLFSGGCGRLFEGTAAQMHAALQQLAALPAKTAVFCAHEYTLSNLRFALAVEPDNAALQQYRHWCQQQRDQGWPTLPSTIGQELAINPFLRCTQPAVQRSAHAFDPATAPTAAAVFATLRAWKNVFA</sequence>
<comment type="similarity">
    <text evidence="3 7">Belongs to the metallo-beta-lactamase superfamily. Glyoxalase II family.</text>
</comment>
<keyword evidence="6 7" id="KW-0862">Zinc</keyword>
<feature type="domain" description="Metallo-beta-lactamase" evidence="8">
    <location>
        <begin position="11"/>
        <end position="168"/>
    </location>
</feature>
<comment type="function">
    <text evidence="7">Thiolesterase that catalyzes the hydrolysis of S-D-lactoyl-glutathione to form glutathione and D-lactic acid.</text>
</comment>
<dbReference type="NCBIfam" id="TIGR03413">
    <property type="entry name" value="GSH_gloB"/>
    <property type="match status" value="1"/>
</dbReference>
<dbReference type="GO" id="GO:0004416">
    <property type="term" value="F:hydroxyacylglutathione hydrolase activity"/>
    <property type="evidence" value="ECO:0007669"/>
    <property type="project" value="UniProtKB-EC"/>
</dbReference>
<proteinExistence type="inferred from homology"/>
<comment type="catalytic activity">
    <reaction evidence="1 7">
        <text>an S-(2-hydroxyacyl)glutathione + H2O = a 2-hydroxy carboxylate + glutathione + H(+)</text>
        <dbReference type="Rhea" id="RHEA:21864"/>
        <dbReference type="ChEBI" id="CHEBI:15377"/>
        <dbReference type="ChEBI" id="CHEBI:15378"/>
        <dbReference type="ChEBI" id="CHEBI:57925"/>
        <dbReference type="ChEBI" id="CHEBI:58896"/>
        <dbReference type="ChEBI" id="CHEBI:71261"/>
        <dbReference type="EC" id="3.1.2.6"/>
    </reaction>
</comment>
<comment type="subunit">
    <text evidence="7">Monomer.</text>
</comment>
<evidence type="ECO:0000313" key="10">
    <source>
        <dbReference type="Proteomes" id="UP001595967"/>
    </source>
</evidence>
<keyword evidence="10" id="KW-1185">Reference proteome</keyword>
<dbReference type="InterPro" id="IPR036866">
    <property type="entry name" value="RibonucZ/Hydroxyglut_hydro"/>
</dbReference>
<reference evidence="10" key="1">
    <citation type="journal article" date="2019" name="Int. J. Syst. Evol. Microbiol.">
        <title>The Global Catalogue of Microorganisms (GCM) 10K type strain sequencing project: providing services to taxonomists for standard genome sequencing and annotation.</title>
        <authorList>
            <consortium name="The Broad Institute Genomics Platform"/>
            <consortium name="The Broad Institute Genome Sequencing Center for Infectious Disease"/>
            <person name="Wu L."/>
            <person name="Ma J."/>
        </authorList>
    </citation>
    <scope>NUCLEOTIDE SEQUENCE [LARGE SCALE GENOMIC DNA]</scope>
    <source>
        <strain evidence="10">JCM 11650</strain>
    </source>
</reference>
<comment type="cofactor">
    <cofactor evidence="7">
        <name>Zn(2+)</name>
        <dbReference type="ChEBI" id="CHEBI:29105"/>
    </cofactor>
    <text evidence="7">Binds 2 Zn(2+) ions per subunit.</text>
</comment>
<dbReference type="SUPFAM" id="SSF56281">
    <property type="entry name" value="Metallo-hydrolase/oxidoreductase"/>
    <property type="match status" value="1"/>
</dbReference>
<dbReference type="EMBL" id="JBHSEW010000011">
    <property type="protein sequence ID" value="MFC4623108.1"/>
    <property type="molecule type" value="Genomic_DNA"/>
</dbReference>
<evidence type="ECO:0000256" key="6">
    <source>
        <dbReference type="ARBA" id="ARBA00022833"/>
    </source>
</evidence>
<dbReference type="HAMAP" id="MF_01374">
    <property type="entry name" value="Glyoxalase_2"/>
    <property type="match status" value="1"/>
</dbReference>
<feature type="binding site" evidence="7">
    <location>
        <position position="57"/>
    </location>
    <ligand>
        <name>Zn(2+)</name>
        <dbReference type="ChEBI" id="CHEBI:29105"/>
        <label>2</label>
    </ligand>
</feature>
<feature type="binding site" evidence="7">
    <location>
        <position position="168"/>
    </location>
    <ligand>
        <name>Zn(2+)</name>
        <dbReference type="ChEBI" id="CHEBI:29105"/>
        <label>2</label>
    </ligand>
</feature>
<dbReference type="InterPro" id="IPR035680">
    <property type="entry name" value="Clx_II_MBL"/>
</dbReference>
<feature type="binding site" evidence="7">
    <location>
        <position position="130"/>
    </location>
    <ligand>
        <name>Zn(2+)</name>
        <dbReference type="ChEBI" id="CHEBI:29105"/>
        <label>1</label>
    </ligand>
</feature>
<evidence type="ECO:0000256" key="5">
    <source>
        <dbReference type="ARBA" id="ARBA00022801"/>
    </source>
</evidence>
<name>A0ABV9GY21_9BURK</name>
<feature type="binding site" evidence="7">
    <location>
        <position position="108"/>
    </location>
    <ligand>
        <name>Zn(2+)</name>
        <dbReference type="ChEBI" id="CHEBI:29105"/>
        <label>1</label>
    </ligand>
</feature>
<dbReference type="RefSeq" id="WP_377727042.1">
    <property type="nucleotide sequence ID" value="NZ_JBHSEW010000011.1"/>
</dbReference>
<feature type="binding site" evidence="7">
    <location>
        <position position="52"/>
    </location>
    <ligand>
        <name>Zn(2+)</name>
        <dbReference type="ChEBI" id="CHEBI:29105"/>
        <label>1</label>
    </ligand>
</feature>
<organism evidence="9 10">
    <name type="scientific">Comamonas nitrativorans</name>
    <dbReference type="NCBI Taxonomy" id="108437"/>
    <lineage>
        <taxon>Bacteria</taxon>
        <taxon>Pseudomonadati</taxon>
        <taxon>Pseudomonadota</taxon>
        <taxon>Betaproteobacteria</taxon>
        <taxon>Burkholderiales</taxon>
        <taxon>Comamonadaceae</taxon>
        <taxon>Comamonas</taxon>
    </lineage>
</organism>
<dbReference type="SMART" id="SM00849">
    <property type="entry name" value="Lactamase_B"/>
    <property type="match status" value="1"/>
</dbReference>
<dbReference type="PIRSF" id="PIRSF005457">
    <property type="entry name" value="Glx"/>
    <property type="match status" value="1"/>
</dbReference>
<dbReference type="PANTHER" id="PTHR43705:SF1">
    <property type="entry name" value="HYDROXYACYLGLUTATHIONE HYDROLASE GLOB"/>
    <property type="match status" value="1"/>
</dbReference>
<feature type="binding site" evidence="7">
    <location>
        <position position="130"/>
    </location>
    <ligand>
        <name>Zn(2+)</name>
        <dbReference type="ChEBI" id="CHEBI:29105"/>
        <label>2</label>
    </ligand>
</feature>
<gene>
    <name evidence="7 9" type="primary">gloB</name>
    <name evidence="9" type="ORF">ACFO3A_12895</name>
</gene>
<comment type="caution">
    <text evidence="9">The sequence shown here is derived from an EMBL/GenBank/DDBJ whole genome shotgun (WGS) entry which is preliminary data.</text>
</comment>
<keyword evidence="5 7" id="KW-0378">Hydrolase</keyword>
<keyword evidence="4 7" id="KW-0479">Metal-binding</keyword>
<dbReference type="InterPro" id="IPR050110">
    <property type="entry name" value="Glyoxalase_II_hydrolase"/>
</dbReference>
<dbReference type="InterPro" id="IPR001279">
    <property type="entry name" value="Metallo-B-lactamas"/>
</dbReference>
<dbReference type="Pfam" id="PF00753">
    <property type="entry name" value="Lactamase_B"/>
    <property type="match status" value="1"/>
</dbReference>
<dbReference type="CDD" id="cd07723">
    <property type="entry name" value="hydroxyacylglutathione_hydrolase_MBL-fold"/>
    <property type="match status" value="1"/>
</dbReference>
<protein>
    <recommendedName>
        <fullName evidence="7">Hydroxyacylglutathione hydrolase</fullName>
        <ecNumber evidence="7">3.1.2.6</ecNumber>
    </recommendedName>
    <alternativeName>
        <fullName evidence="7">Glyoxalase II</fullName>
        <shortName evidence="7">Glx II</shortName>
    </alternativeName>
</protein>
<dbReference type="Pfam" id="PF16123">
    <property type="entry name" value="HAGH_C"/>
    <property type="match status" value="1"/>
</dbReference>
<evidence type="ECO:0000256" key="4">
    <source>
        <dbReference type="ARBA" id="ARBA00022723"/>
    </source>
</evidence>
<evidence type="ECO:0000256" key="2">
    <source>
        <dbReference type="ARBA" id="ARBA00004963"/>
    </source>
</evidence>
<dbReference type="InterPro" id="IPR017782">
    <property type="entry name" value="Hydroxyacylglutathione_Hdrlase"/>
</dbReference>
<comment type="pathway">
    <text evidence="2 7">Secondary metabolite metabolism; methylglyoxal degradation; (R)-lactate from methylglyoxal: step 2/2.</text>
</comment>
<dbReference type="Gene3D" id="3.60.15.10">
    <property type="entry name" value="Ribonuclease Z/Hydroxyacylglutathione hydrolase-like"/>
    <property type="match status" value="1"/>
</dbReference>
<accession>A0ABV9GY21</accession>
<dbReference type="InterPro" id="IPR032282">
    <property type="entry name" value="HAGH_C"/>
</dbReference>
<dbReference type="EC" id="3.1.2.6" evidence="7"/>
<dbReference type="Proteomes" id="UP001595967">
    <property type="component" value="Unassembled WGS sequence"/>
</dbReference>
<evidence type="ECO:0000259" key="8">
    <source>
        <dbReference type="SMART" id="SM00849"/>
    </source>
</evidence>
<dbReference type="PANTHER" id="PTHR43705">
    <property type="entry name" value="HYDROXYACYLGLUTATHIONE HYDROLASE"/>
    <property type="match status" value="1"/>
</dbReference>
<evidence type="ECO:0000256" key="7">
    <source>
        <dbReference type="HAMAP-Rule" id="MF_01374"/>
    </source>
</evidence>
<evidence type="ECO:0000256" key="3">
    <source>
        <dbReference type="ARBA" id="ARBA00006759"/>
    </source>
</evidence>
<feature type="binding site" evidence="7">
    <location>
        <position position="54"/>
    </location>
    <ligand>
        <name>Zn(2+)</name>
        <dbReference type="ChEBI" id="CHEBI:29105"/>
        <label>1</label>
    </ligand>
</feature>
<evidence type="ECO:0000313" key="9">
    <source>
        <dbReference type="EMBL" id="MFC4623108.1"/>
    </source>
</evidence>
<evidence type="ECO:0000256" key="1">
    <source>
        <dbReference type="ARBA" id="ARBA00001623"/>
    </source>
</evidence>
<feature type="binding site" evidence="7">
    <location>
        <position position="56"/>
    </location>
    <ligand>
        <name>Zn(2+)</name>
        <dbReference type="ChEBI" id="CHEBI:29105"/>
        <label>2</label>
    </ligand>
</feature>